<dbReference type="EMBL" id="JBHSAY010000005">
    <property type="protein sequence ID" value="MFC4131042.1"/>
    <property type="molecule type" value="Genomic_DNA"/>
</dbReference>
<dbReference type="InterPro" id="IPR036388">
    <property type="entry name" value="WH-like_DNA-bd_sf"/>
</dbReference>
<evidence type="ECO:0000259" key="4">
    <source>
        <dbReference type="PROSITE" id="PS50987"/>
    </source>
</evidence>
<evidence type="ECO:0000313" key="6">
    <source>
        <dbReference type="Proteomes" id="UP001595816"/>
    </source>
</evidence>
<dbReference type="InterPro" id="IPR051011">
    <property type="entry name" value="Metal_resp_trans_reg"/>
</dbReference>
<dbReference type="RefSeq" id="WP_253756685.1">
    <property type="nucleotide sequence ID" value="NZ_JAMZDZ010000001.1"/>
</dbReference>
<feature type="domain" description="HTH arsR-type" evidence="4">
    <location>
        <begin position="4"/>
        <end position="103"/>
    </location>
</feature>
<evidence type="ECO:0000256" key="1">
    <source>
        <dbReference type="ARBA" id="ARBA00023015"/>
    </source>
</evidence>
<evidence type="ECO:0000313" key="5">
    <source>
        <dbReference type="EMBL" id="MFC4131042.1"/>
    </source>
</evidence>
<dbReference type="SMART" id="SM00418">
    <property type="entry name" value="HTH_ARSR"/>
    <property type="match status" value="1"/>
</dbReference>
<gene>
    <name evidence="5" type="ORF">ACFOZ4_10545</name>
</gene>
<proteinExistence type="predicted"/>
<dbReference type="InterPro" id="IPR001845">
    <property type="entry name" value="HTH_ArsR_DNA-bd_dom"/>
</dbReference>
<evidence type="ECO:0000256" key="2">
    <source>
        <dbReference type="ARBA" id="ARBA00023125"/>
    </source>
</evidence>
<dbReference type="PROSITE" id="PS50987">
    <property type="entry name" value="HTH_ARSR_2"/>
    <property type="match status" value="1"/>
</dbReference>
<dbReference type="InterPro" id="IPR036390">
    <property type="entry name" value="WH_DNA-bd_sf"/>
</dbReference>
<dbReference type="PANTHER" id="PTHR43132">
    <property type="entry name" value="ARSENICAL RESISTANCE OPERON REPRESSOR ARSR-RELATED"/>
    <property type="match status" value="1"/>
</dbReference>
<protein>
    <submittedName>
        <fullName evidence="5">ArsR/SmtB family transcription factor</fullName>
    </submittedName>
</protein>
<keyword evidence="6" id="KW-1185">Reference proteome</keyword>
<dbReference type="SUPFAM" id="SSF46785">
    <property type="entry name" value="Winged helix' DNA-binding domain"/>
    <property type="match status" value="1"/>
</dbReference>
<accession>A0ABV8LJB0</accession>
<dbReference type="Pfam" id="PF01022">
    <property type="entry name" value="HTH_5"/>
    <property type="match status" value="1"/>
</dbReference>
<dbReference type="CDD" id="cd00090">
    <property type="entry name" value="HTH_ARSR"/>
    <property type="match status" value="1"/>
</dbReference>
<keyword evidence="3" id="KW-0804">Transcription</keyword>
<keyword evidence="1" id="KW-0805">Transcription regulation</keyword>
<dbReference type="Proteomes" id="UP001595816">
    <property type="component" value="Unassembled WGS sequence"/>
</dbReference>
<reference evidence="6" key="1">
    <citation type="journal article" date="2019" name="Int. J. Syst. Evol. Microbiol.">
        <title>The Global Catalogue of Microorganisms (GCM) 10K type strain sequencing project: providing services to taxonomists for standard genome sequencing and annotation.</title>
        <authorList>
            <consortium name="The Broad Institute Genomics Platform"/>
            <consortium name="The Broad Institute Genome Sequencing Center for Infectious Disease"/>
            <person name="Wu L."/>
            <person name="Ma J."/>
        </authorList>
    </citation>
    <scope>NUCLEOTIDE SEQUENCE [LARGE SCALE GENOMIC DNA]</scope>
    <source>
        <strain evidence="6">CGMCC 4.7289</strain>
    </source>
</reference>
<dbReference type="PRINTS" id="PR00778">
    <property type="entry name" value="HTHARSR"/>
</dbReference>
<dbReference type="PANTHER" id="PTHR43132:SF2">
    <property type="entry name" value="ARSENICAL RESISTANCE OPERON REPRESSOR ARSR-RELATED"/>
    <property type="match status" value="1"/>
</dbReference>
<dbReference type="InterPro" id="IPR011991">
    <property type="entry name" value="ArsR-like_HTH"/>
</dbReference>
<evidence type="ECO:0000256" key="3">
    <source>
        <dbReference type="ARBA" id="ARBA00023163"/>
    </source>
</evidence>
<organism evidence="5 6">
    <name type="scientific">Hamadaea flava</name>
    <dbReference type="NCBI Taxonomy" id="1742688"/>
    <lineage>
        <taxon>Bacteria</taxon>
        <taxon>Bacillati</taxon>
        <taxon>Actinomycetota</taxon>
        <taxon>Actinomycetes</taxon>
        <taxon>Micromonosporales</taxon>
        <taxon>Micromonosporaceae</taxon>
        <taxon>Hamadaea</taxon>
    </lineage>
</organism>
<name>A0ABV8LJB0_9ACTN</name>
<sequence>MTEPEEVLEVSSAAQYAALGHPTRLRLLFALGRRQATISQLAVDLGTRKGNVAHHLGVLREAGMVKIAYTRPVRGGTEQYYERTAKRLNFTGEQASAQKALTLRVLSEEIEAAEPDPFLLLRYVHLTRAQAAQLVATLSDLVDGLEEADEAEPRYRLLTGLFTPAPTPPSP</sequence>
<comment type="caution">
    <text evidence="5">The sequence shown here is derived from an EMBL/GenBank/DDBJ whole genome shotgun (WGS) entry which is preliminary data.</text>
</comment>
<dbReference type="Gene3D" id="1.10.10.10">
    <property type="entry name" value="Winged helix-like DNA-binding domain superfamily/Winged helix DNA-binding domain"/>
    <property type="match status" value="1"/>
</dbReference>
<keyword evidence="2" id="KW-0238">DNA-binding</keyword>